<accession>A0AAE0LH32</accession>
<evidence type="ECO:0000256" key="2">
    <source>
        <dbReference type="SAM" id="MobiDB-lite"/>
    </source>
</evidence>
<feature type="region of interest" description="Disordered" evidence="2">
    <location>
        <begin position="470"/>
        <end position="534"/>
    </location>
</feature>
<dbReference type="AlphaFoldDB" id="A0AAE0LH32"/>
<evidence type="ECO:0000256" key="1">
    <source>
        <dbReference type="SAM" id="Coils"/>
    </source>
</evidence>
<dbReference type="Proteomes" id="UP001190700">
    <property type="component" value="Unassembled WGS sequence"/>
</dbReference>
<dbReference type="EMBL" id="LGRX02002017">
    <property type="protein sequence ID" value="KAK3285003.1"/>
    <property type="molecule type" value="Genomic_DNA"/>
</dbReference>
<sequence length="589" mass="64954">MRGENAFKGENTEEDEDTEIPADETALEKLARKEKERQAAERSARRAEDNAQWEEWQQVLSASKNVETIRTANGVWERHRTLRHEVERLGRDCGNRFEILRTGVMEHVDAKCSKDQAAYLTKMKINELEQGTLKTMQTHLERLLTASWAAQMGGEGVDKQELEDLRDDLTTLMDDMTAKMKTEMTNLQAFKVEINEEVDQLGNNLRTDLDREEKKRLEVEQKLRMMAEKFGSVLNKYEKSLSEASMEAKDSVNAVDGLRIWLRQINGDSRKTAVTVDKIDERLLELQKLHDSSTVDYQLQVLTDALHARPSRPEVSRMIRTLEHYMAEVTGVERDPSDKDTTMAKTRCLACDQDVRSQSPGLPPTPASNVPSARPRSVRSASPAQGSRPSSSARRLPSARAGGGKPRPGSTRPASPPFALVPEFSRYDSNTPTQLQLAEQQQQLAQQQFLEQQAIQQQLAGQTSPAEFQTGLGYGASATPGKAAAPKGSKDPPEPLSISVDNWGGWSKERIDSPDASPGPSEFNPSNMAVEADPEIAAILDNPAVIEGNGESNGGIHVGETFDPESVQVQSDGTLAEIPSSGSLSGIPT</sequence>
<reference evidence="3 4" key="1">
    <citation type="journal article" date="2015" name="Genome Biol. Evol.">
        <title>Comparative Genomics of a Bacterivorous Green Alga Reveals Evolutionary Causalities and Consequences of Phago-Mixotrophic Mode of Nutrition.</title>
        <authorList>
            <person name="Burns J.A."/>
            <person name="Paasch A."/>
            <person name="Narechania A."/>
            <person name="Kim E."/>
        </authorList>
    </citation>
    <scope>NUCLEOTIDE SEQUENCE [LARGE SCALE GENOMIC DNA]</scope>
    <source>
        <strain evidence="3 4">PLY_AMNH</strain>
    </source>
</reference>
<feature type="compositionally biased region" description="Low complexity" evidence="2">
    <location>
        <begin position="370"/>
        <end position="400"/>
    </location>
</feature>
<feature type="region of interest" description="Disordered" evidence="2">
    <location>
        <begin position="1"/>
        <end position="52"/>
    </location>
</feature>
<feature type="compositionally biased region" description="Polar residues" evidence="2">
    <location>
        <begin position="580"/>
        <end position="589"/>
    </location>
</feature>
<proteinExistence type="predicted"/>
<keyword evidence="1" id="KW-0175">Coiled coil</keyword>
<evidence type="ECO:0000313" key="3">
    <source>
        <dbReference type="EMBL" id="KAK3285003.1"/>
    </source>
</evidence>
<evidence type="ECO:0000313" key="4">
    <source>
        <dbReference type="Proteomes" id="UP001190700"/>
    </source>
</evidence>
<feature type="compositionally biased region" description="Basic and acidic residues" evidence="2">
    <location>
        <begin position="1"/>
        <end position="11"/>
    </location>
</feature>
<feature type="compositionally biased region" description="Acidic residues" evidence="2">
    <location>
        <begin position="12"/>
        <end position="22"/>
    </location>
</feature>
<comment type="caution">
    <text evidence="3">The sequence shown here is derived from an EMBL/GenBank/DDBJ whole genome shotgun (WGS) entry which is preliminary data.</text>
</comment>
<keyword evidence="4" id="KW-1185">Reference proteome</keyword>
<name>A0AAE0LH32_9CHLO</name>
<feature type="coiled-coil region" evidence="1">
    <location>
        <begin position="159"/>
        <end position="229"/>
    </location>
</feature>
<feature type="compositionally biased region" description="Basic and acidic residues" evidence="2">
    <location>
        <begin position="26"/>
        <end position="49"/>
    </location>
</feature>
<organism evidence="3 4">
    <name type="scientific">Cymbomonas tetramitiformis</name>
    <dbReference type="NCBI Taxonomy" id="36881"/>
    <lineage>
        <taxon>Eukaryota</taxon>
        <taxon>Viridiplantae</taxon>
        <taxon>Chlorophyta</taxon>
        <taxon>Pyramimonadophyceae</taxon>
        <taxon>Pyramimonadales</taxon>
        <taxon>Pyramimonadaceae</taxon>
        <taxon>Cymbomonas</taxon>
    </lineage>
</organism>
<protein>
    <submittedName>
        <fullName evidence="3">Uncharacterized protein</fullName>
    </submittedName>
</protein>
<feature type="region of interest" description="Disordered" evidence="2">
    <location>
        <begin position="354"/>
        <end position="425"/>
    </location>
</feature>
<feature type="region of interest" description="Disordered" evidence="2">
    <location>
        <begin position="570"/>
        <end position="589"/>
    </location>
</feature>
<gene>
    <name evidence="3" type="ORF">CYMTET_7377</name>
</gene>